<dbReference type="EMBL" id="JACEIK010025849">
    <property type="protein sequence ID" value="MCE5166535.1"/>
    <property type="molecule type" value="Genomic_DNA"/>
</dbReference>
<name>A0ABS8Y439_DATST</name>
<evidence type="ECO:0000313" key="3">
    <source>
        <dbReference type="Proteomes" id="UP000823775"/>
    </source>
</evidence>
<gene>
    <name evidence="2" type="ORF">HAX54_021499</name>
</gene>
<reference evidence="2 3" key="1">
    <citation type="journal article" date="2021" name="BMC Genomics">
        <title>Datura genome reveals duplications of psychoactive alkaloid biosynthetic genes and high mutation rate following tissue culture.</title>
        <authorList>
            <person name="Rajewski A."/>
            <person name="Carter-House D."/>
            <person name="Stajich J."/>
            <person name="Litt A."/>
        </authorList>
    </citation>
    <scope>NUCLEOTIDE SEQUENCE [LARGE SCALE GENOMIC DNA]</scope>
    <source>
        <strain evidence="2">AR-01</strain>
    </source>
</reference>
<feature type="compositionally biased region" description="Acidic residues" evidence="1">
    <location>
        <begin position="105"/>
        <end position="114"/>
    </location>
</feature>
<comment type="caution">
    <text evidence="2">The sequence shown here is derived from an EMBL/GenBank/DDBJ whole genome shotgun (WGS) entry which is preliminary data.</text>
</comment>
<evidence type="ECO:0000313" key="2">
    <source>
        <dbReference type="EMBL" id="MCE5166535.1"/>
    </source>
</evidence>
<organism evidence="2 3">
    <name type="scientific">Datura stramonium</name>
    <name type="common">Jimsonweed</name>
    <name type="synonym">Common thornapple</name>
    <dbReference type="NCBI Taxonomy" id="4076"/>
    <lineage>
        <taxon>Eukaryota</taxon>
        <taxon>Viridiplantae</taxon>
        <taxon>Streptophyta</taxon>
        <taxon>Embryophyta</taxon>
        <taxon>Tracheophyta</taxon>
        <taxon>Spermatophyta</taxon>
        <taxon>Magnoliopsida</taxon>
        <taxon>eudicotyledons</taxon>
        <taxon>Gunneridae</taxon>
        <taxon>Pentapetalae</taxon>
        <taxon>asterids</taxon>
        <taxon>lamiids</taxon>
        <taxon>Solanales</taxon>
        <taxon>Solanaceae</taxon>
        <taxon>Solanoideae</taxon>
        <taxon>Datureae</taxon>
        <taxon>Datura</taxon>
    </lineage>
</organism>
<protein>
    <submittedName>
        <fullName evidence="2">Uncharacterized protein</fullName>
    </submittedName>
</protein>
<evidence type="ECO:0000256" key="1">
    <source>
        <dbReference type="SAM" id="MobiDB-lite"/>
    </source>
</evidence>
<accession>A0ABS8Y439</accession>
<keyword evidence="3" id="KW-1185">Reference proteome</keyword>
<sequence length="191" mass="20285">LTSIERSYGCIERAIVITNGSCYLPVGSSGTMTSPVSKKQQEAATQKEIAKRRQLCDESESESSSGSEVPYNITISDESLVRTTRAKPKGQEASAATTSPLQSDEGSEEDESDGENPPTDNTGKGNDDVAQSGEGDTNVEESNDKDSGVEESNEQGEDSGITPEAKSKRWCLQGIARIINVNIVYEPGSGT</sequence>
<feature type="non-terminal residue" evidence="2">
    <location>
        <position position="1"/>
    </location>
</feature>
<proteinExistence type="predicted"/>
<feature type="compositionally biased region" description="Polar residues" evidence="1">
    <location>
        <begin position="29"/>
        <end position="44"/>
    </location>
</feature>
<dbReference type="Proteomes" id="UP000823775">
    <property type="component" value="Unassembled WGS sequence"/>
</dbReference>
<feature type="region of interest" description="Disordered" evidence="1">
    <location>
        <begin position="29"/>
        <end position="169"/>
    </location>
</feature>